<proteinExistence type="inferred from homology"/>
<feature type="domain" description="Large ribosomal subunit protein uL11 N-terminal" evidence="8">
    <location>
        <begin position="42"/>
        <end position="94"/>
    </location>
</feature>
<reference evidence="9 10" key="1">
    <citation type="journal article" date="2018" name="Biotechnol. Adv.">
        <title>Improved genomic resources and new bioinformatic workflow for the carcinogenic parasite Clonorchis sinensis: Biotechnological implications.</title>
        <authorList>
            <person name="Wang D."/>
            <person name="Korhonen P.K."/>
            <person name="Gasser R.B."/>
            <person name="Young N.D."/>
        </authorList>
    </citation>
    <scope>NUCLEOTIDE SEQUENCE [LARGE SCALE GENOMIC DNA]</scope>
    <source>
        <strain evidence="9">Cs-k2</strain>
    </source>
</reference>
<comment type="caution">
    <text evidence="9">The sequence shown here is derived from an EMBL/GenBank/DDBJ whole genome shotgun (WGS) entry which is preliminary data.</text>
</comment>
<dbReference type="HAMAP" id="MF_00736">
    <property type="entry name" value="Ribosomal_uL11"/>
    <property type="match status" value="1"/>
</dbReference>
<dbReference type="Pfam" id="PF00298">
    <property type="entry name" value="Ribosomal_L11"/>
    <property type="match status" value="1"/>
</dbReference>
<dbReference type="PANTHER" id="PTHR11661:SF2">
    <property type="entry name" value="LARGE RIBOSOMAL SUBUNIT PROTEIN UL11"/>
    <property type="match status" value="1"/>
</dbReference>
<keyword evidence="10" id="KW-1185">Reference proteome</keyword>
<name>A0A3R7C8A6_CLOSI</name>
<accession>A0A3R7C8A6</accession>
<organism evidence="9 10">
    <name type="scientific">Clonorchis sinensis</name>
    <name type="common">Chinese liver fluke</name>
    <dbReference type="NCBI Taxonomy" id="79923"/>
    <lineage>
        <taxon>Eukaryota</taxon>
        <taxon>Metazoa</taxon>
        <taxon>Spiralia</taxon>
        <taxon>Lophotrochozoa</taxon>
        <taxon>Platyhelminthes</taxon>
        <taxon>Trematoda</taxon>
        <taxon>Digenea</taxon>
        <taxon>Opisthorchiida</taxon>
        <taxon>Opisthorchiata</taxon>
        <taxon>Opisthorchiidae</taxon>
        <taxon>Clonorchis</taxon>
    </lineage>
</organism>
<dbReference type="FunFam" id="1.10.10.250:FF:000002">
    <property type="entry name" value="60S ribosomal protein L12"/>
    <property type="match status" value="1"/>
</dbReference>
<evidence type="ECO:0000313" key="9">
    <source>
        <dbReference type="EMBL" id="KAG5450773.1"/>
    </source>
</evidence>
<comment type="similarity">
    <text evidence="1 6">Belongs to the universal ribosomal protein uL11 family.</text>
</comment>
<evidence type="ECO:0000256" key="5">
    <source>
        <dbReference type="ARBA" id="ARBA00035320"/>
    </source>
</evidence>
<dbReference type="FunFam" id="3.30.1550.10:FF:000002">
    <property type="entry name" value="60S ribosomal protein L12"/>
    <property type="match status" value="1"/>
</dbReference>
<dbReference type="Pfam" id="PF03946">
    <property type="entry name" value="Ribosomal_L11_N"/>
    <property type="match status" value="1"/>
</dbReference>
<evidence type="ECO:0000256" key="2">
    <source>
        <dbReference type="ARBA" id="ARBA00022980"/>
    </source>
</evidence>
<reference evidence="9 10" key="2">
    <citation type="journal article" date="2021" name="Genomics">
        <title>High-quality reference genome for Clonorchis sinensis.</title>
        <authorList>
            <person name="Young N.D."/>
            <person name="Stroehlein A.J."/>
            <person name="Kinkar L."/>
            <person name="Wang T."/>
            <person name="Sohn W.M."/>
            <person name="Chang B.C.H."/>
            <person name="Kaur P."/>
            <person name="Weisz D."/>
            <person name="Dudchenko O."/>
            <person name="Aiden E.L."/>
            <person name="Korhonen P.K."/>
            <person name="Gasser R.B."/>
        </authorList>
    </citation>
    <scope>NUCLEOTIDE SEQUENCE [LARGE SCALE GENOMIC DNA]</scope>
    <source>
        <strain evidence="9">Cs-k2</strain>
    </source>
</reference>
<keyword evidence="3 6" id="KW-0687">Ribonucleoprotein</keyword>
<dbReference type="InterPro" id="IPR020783">
    <property type="entry name" value="Ribosomal_uL11_C"/>
</dbReference>
<dbReference type="Gene3D" id="1.10.10.250">
    <property type="entry name" value="Ribosomal protein L11, C-terminal domain"/>
    <property type="match status" value="1"/>
</dbReference>
<dbReference type="SUPFAM" id="SSF54747">
    <property type="entry name" value="Ribosomal L11/L12e N-terminal domain"/>
    <property type="match status" value="1"/>
</dbReference>
<dbReference type="GO" id="GO:0022625">
    <property type="term" value="C:cytosolic large ribosomal subunit"/>
    <property type="evidence" value="ECO:0007669"/>
    <property type="project" value="TreeGrafter"/>
</dbReference>
<keyword evidence="2 6" id="KW-0689">Ribosomal protein</keyword>
<evidence type="ECO:0000259" key="8">
    <source>
        <dbReference type="Pfam" id="PF03946"/>
    </source>
</evidence>
<dbReference type="AlphaFoldDB" id="A0A3R7C8A6"/>
<dbReference type="SMART" id="SM00649">
    <property type="entry name" value="RL11"/>
    <property type="match status" value="1"/>
</dbReference>
<evidence type="ECO:0000256" key="3">
    <source>
        <dbReference type="ARBA" id="ARBA00023274"/>
    </source>
</evidence>
<dbReference type="GO" id="GO:0006412">
    <property type="term" value="P:translation"/>
    <property type="evidence" value="ECO:0007669"/>
    <property type="project" value="InterPro"/>
</dbReference>
<evidence type="ECO:0000256" key="6">
    <source>
        <dbReference type="RuleBase" id="RU003978"/>
    </source>
</evidence>
<dbReference type="STRING" id="79923.A0A3R7C8A6"/>
<evidence type="ECO:0000256" key="1">
    <source>
        <dbReference type="ARBA" id="ARBA00010537"/>
    </source>
</evidence>
<gene>
    <name evidence="9" type="ORF">CSKR_101377</name>
</gene>
<dbReference type="Proteomes" id="UP000286415">
    <property type="component" value="Unassembled WGS sequence"/>
</dbReference>
<dbReference type="InterPro" id="IPR036796">
    <property type="entry name" value="Ribosomal_uL11_N_sf"/>
</dbReference>
<protein>
    <recommendedName>
        <fullName evidence="4">Large ribosomal subunit protein uL11</fullName>
    </recommendedName>
    <alternativeName>
        <fullName evidence="5">60S ribosomal protein L12</fullName>
    </alternativeName>
</protein>
<dbReference type="SUPFAM" id="SSF46906">
    <property type="entry name" value="Ribosomal protein L11, C-terminal domain"/>
    <property type="match status" value="1"/>
</dbReference>
<evidence type="ECO:0000313" key="10">
    <source>
        <dbReference type="Proteomes" id="UP000286415"/>
    </source>
</evidence>
<dbReference type="GO" id="GO:0070180">
    <property type="term" value="F:large ribosomal subunit rRNA binding"/>
    <property type="evidence" value="ECO:0007669"/>
    <property type="project" value="TreeGrafter"/>
</dbReference>
<dbReference type="GO" id="GO:0003735">
    <property type="term" value="F:structural constituent of ribosome"/>
    <property type="evidence" value="ECO:0007669"/>
    <property type="project" value="InterPro"/>
</dbReference>
<evidence type="ECO:0000259" key="7">
    <source>
        <dbReference type="Pfam" id="PF00298"/>
    </source>
</evidence>
<dbReference type="Gene3D" id="3.30.1550.10">
    <property type="entry name" value="Ribosomal protein L11/L12, N-terminal domain"/>
    <property type="match status" value="1"/>
</dbReference>
<dbReference type="EMBL" id="NIRI02000042">
    <property type="protein sequence ID" value="KAG5450773.1"/>
    <property type="molecule type" value="Genomic_DNA"/>
</dbReference>
<dbReference type="InterPro" id="IPR000911">
    <property type="entry name" value="Ribosomal_uL11"/>
</dbReference>
<dbReference type="PROSITE" id="PS00359">
    <property type="entry name" value="RIBOSOMAL_L11"/>
    <property type="match status" value="1"/>
</dbReference>
<dbReference type="PANTHER" id="PTHR11661">
    <property type="entry name" value="60S RIBOSOMAL PROTEIN L12"/>
    <property type="match status" value="1"/>
</dbReference>
<evidence type="ECO:0000256" key="4">
    <source>
        <dbReference type="ARBA" id="ARBA00035203"/>
    </source>
</evidence>
<dbReference type="OrthoDB" id="1478556at2759"/>
<dbReference type="InterPro" id="IPR020784">
    <property type="entry name" value="Ribosomal_uL11_N"/>
</dbReference>
<feature type="domain" description="Large ribosomal subunit protein uL11 C-terminal" evidence="7">
    <location>
        <begin position="99"/>
        <end position="168"/>
    </location>
</feature>
<dbReference type="InterPro" id="IPR036769">
    <property type="entry name" value="Ribosomal_uL11_C_sf"/>
</dbReference>
<dbReference type="InParanoid" id="A0A3R7C8A6"/>
<sequence>MTTPTDSPKTFMCRAIRGPQYDIAVTEKRPHAQSDAISQRAVTGGEVGATSSLAPKIGPLGLSPKKVGDDIAKATQDWKGLRITVKLTIQNRQAAISVVPTASSLIIRALKEPPRDRKKNKNIKHSGNISFDDVLEVARIMRPRSMARELSGTVKEILGTARSVGCTVDGGVHRRFSDEHKVFLIQLSQSRSRHDLQWMCTSLDHVSTSEPVQDAIGYRWLFRSAHILHRLSQSRTRFWNFSTDVFQGRDLPPNDGFAGGRTIDSLRSQPYSNSSHHPASSKIVCTSRLGILVDPEGNKAAKIPCNVHRSFRFFLSAGPREPCANEAMCLPKNITEDEHNPIPVFTFPDFVISEVMKRTPKGFYDPGVQVVAGENLNLKYTGVIILVFQDEVEVQELLDKVINSSPSSGIRLAPMQCEFVLRNDGIILIFTGSTNLGVGRSLLMLPVVPKVATDNKMALLTGHSKPEFPFSCVQWKALIVNSSSYRY</sequence>
<dbReference type="InterPro" id="IPR020785">
    <property type="entry name" value="Ribosomal_uL11_CS"/>
</dbReference>